<feature type="transmembrane region" description="Helical" evidence="6">
    <location>
        <begin position="12"/>
        <end position="30"/>
    </location>
</feature>
<keyword evidence="4 6" id="KW-1133">Transmembrane helix</keyword>
<accession>A0A9D9HUV0</accession>
<dbReference type="Proteomes" id="UP000823641">
    <property type="component" value="Unassembled WGS sequence"/>
</dbReference>
<organism evidence="7 8">
    <name type="scientific">Candidatus Gallipaludibacter merdavium</name>
    <dbReference type="NCBI Taxonomy" id="2840839"/>
    <lineage>
        <taxon>Bacteria</taxon>
        <taxon>Pseudomonadati</taxon>
        <taxon>Bacteroidota</taxon>
        <taxon>Bacteroidia</taxon>
        <taxon>Bacteroidales</taxon>
        <taxon>Candidatus Gallipaludibacter</taxon>
    </lineage>
</organism>
<keyword evidence="2" id="KW-1003">Cell membrane</keyword>
<feature type="transmembrane region" description="Helical" evidence="6">
    <location>
        <begin position="340"/>
        <end position="362"/>
    </location>
</feature>
<evidence type="ECO:0000256" key="2">
    <source>
        <dbReference type="ARBA" id="ARBA00022475"/>
    </source>
</evidence>
<reference evidence="7" key="1">
    <citation type="submission" date="2020-10" db="EMBL/GenBank/DDBJ databases">
        <authorList>
            <person name="Gilroy R."/>
        </authorList>
    </citation>
    <scope>NUCLEOTIDE SEQUENCE</scope>
    <source>
        <strain evidence="7">G3-3990</strain>
    </source>
</reference>
<dbReference type="EMBL" id="JADIMG010000084">
    <property type="protein sequence ID" value="MBO8460440.1"/>
    <property type="molecule type" value="Genomic_DNA"/>
</dbReference>
<feature type="transmembrane region" description="Helical" evidence="6">
    <location>
        <begin position="397"/>
        <end position="419"/>
    </location>
</feature>
<dbReference type="PANTHER" id="PTHR30250:SF11">
    <property type="entry name" value="O-ANTIGEN TRANSPORTER-RELATED"/>
    <property type="match status" value="1"/>
</dbReference>
<feature type="transmembrane region" description="Helical" evidence="6">
    <location>
        <begin position="50"/>
        <end position="69"/>
    </location>
</feature>
<keyword evidence="3 6" id="KW-0812">Transmembrane</keyword>
<sequence>MGVIIRQSIKGTVVNYVGVVIGFFTTFFVATRFLSAEEIGLTRVLLDAAMLLSNLAQLGTSSSIIRFYPYFKDEEKEDHGFFFWTLLIPLLGFLLFSLLFYFLHDFVGAAFSEKSDLFVTYYKCIFPLGFALLYMTVFESNANVLMRIVVPKFVREVLVRLLTLLAYLLYAFHVVDLDGFIIAFCGVYLAALLVDVIYLLSLKHVSFKPDCSFLTPALVRNYLFYTLFLVTATLSNVLAPFVNSFFISAKMGLTYTGIFAIASYITALIEIPYRSLGAIAQPQLSRAIKENQIVEANALCRNISFHQLLAGAFIFLLIWMNLDFMFKILPNGEQYATAKWVVFILAISKLFVSVCSIGVSVLNYSRFYYYSLIFSAFYTIISIVFNNSFIPLWGMNGAALATLLSSVLYYAALLGLNYLKIKTCPFSSRQLQVLGLLLCFGLVDFILEYFTSQILPKTVFWGFVEAIFRTGIVSLLAVIIIYRLKFSEELNTLIDYIIMKLRRNK</sequence>
<feature type="transmembrane region" description="Helical" evidence="6">
    <location>
        <begin position="157"/>
        <end position="175"/>
    </location>
</feature>
<feature type="transmembrane region" description="Helical" evidence="6">
    <location>
        <begin position="308"/>
        <end position="328"/>
    </location>
</feature>
<evidence type="ECO:0000256" key="3">
    <source>
        <dbReference type="ARBA" id="ARBA00022692"/>
    </source>
</evidence>
<feature type="transmembrane region" description="Helical" evidence="6">
    <location>
        <begin position="222"/>
        <end position="247"/>
    </location>
</feature>
<evidence type="ECO:0000313" key="7">
    <source>
        <dbReference type="EMBL" id="MBO8460440.1"/>
    </source>
</evidence>
<dbReference type="PANTHER" id="PTHR30250">
    <property type="entry name" value="PST FAMILY PREDICTED COLANIC ACID TRANSPORTER"/>
    <property type="match status" value="1"/>
</dbReference>
<evidence type="ECO:0000256" key="4">
    <source>
        <dbReference type="ARBA" id="ARBA00022989"/>
    </source>
</evidence>
<reference evidence="7" key="2">
    <citation type="journal article" date="2021" name="PeerJ">
        <title>Extensive microbial diversity within the chicken gut microbiome revealed by metagenomics and culture.</title>
        <authorList>
            <person name="Gilroy R."/>
            <person name="Ravi A."/>
            <person name="Getino M."/>
            <person name="Pursley I."/>
            <person name="Horton D.L."/>
            <person name="Alikhan N.F."/>
            <person name="Baker D."/>
            <person name="Gharbi K."/>
            <person name="Hall N."/>
            <person name="Watson M."/>
            <person name="Adriaenssens E.M."/>
            <person name="Foster-Nyarko E."/>
            <person name="Jarju S."/>
            <person name="Secka A."/>
            <person name="Antonio M."/>
            <person name="Oren A."/>
            <person name="Chaudhuri R.R."/>
            <person name="La Ragione R."/>
            <person name="Hildebrand F."/>
            <person name="Pallen M.J."/>
        </authorList>
    </citation>
    <scope>NUCLEOTIDE SEQUENCE</scope>
    <source>
        <strain evidence="7">G3-3990</strain>
    </source>
</reference>
<feature type="transmembrane region" description="Helical" evidence="6">
    <location>
        <begin position="459"/>
        <end position="482"/>
    </location>
</feature>
<feature type="transmembrane region" description="Helical" evidence="6">
    <location>
        <begin position="81"/>
        <end position="103"/>
    </location>
</feature>
<dbReference type="InterPro" id="IPR050833">
    <property type="entry name" value="Poly_Biosynth_Transport"/>
</dbReference>
<feature type="transmembrane region" description="Helical" evidence="6">
    <location>
        <begin position="118"/>
        <end position="137"/>
    </location>
</feature>
<evidence type="ECO:0000256" key="1">
    <source>
        <dbReference type="ARBA" id="ARBA00004651"/>
    </source>
</evidence>
<gene>
    <name evidence="7" type="ORF">IAA73_08930</name>
</gene>
<feature type="transmembrane region" description="Helical" evidence="6">
    <location>
        <begin position="431"/>
        <end position="447"/>
    </location>
</feature>
<comment type="caution">
    <text evidence="7">The sequence shown here is derived from an EMBL/GenBank/DDBJ whole genome shotgun (WGS) entry which is preliminary data.</text>
</comment>
<dbReference type="Pfam" id="PF01943">
    <property type="entry name" value="Polysacc_synt"/>
    <property type="match status" value="1"/>
</dbReference>
<proteinExistence type="predicted"/>
<feature type="transmembrane region" description="Helical" evidence="6">
    <location>
        <begin position="253"/>
        <end position="273"/>
    </location>
</feature>
<protein>
    <submittedName>
        <fullName evidence="7">Polysaccharide biosynthesis protein</fullName>
    </submittedName>
</protein>
<evidence type="ECO:0000256" key="6">
    <source>
        <dbReference type="SAM" id="Phobius"/>
    </source>
</evidence>
<feature type="transmembrane region" description="Helical" evidence="6">
    <location>
        <begin position="181"/>
        <end position="201"/>
    </location>
</feature>
<dbReference type="AlphaFoldDB" id="A0A9D9HUV0"/>
<comment type="subcellular location">
    <subcellularLocation>
        <location evidence="1">Cell membrane</location>
        <topology evidence="1">Multi-pass membrane protein</topology>
    </subcellularLocation>
</comment>
<feature type="transmembrane region" description="Helical" evidence="6">
    <location>
        <begin position="367"/>
        <end position="385"/>
    </location>
</feature>
<evidence type="ECO:0000256" key="5">
    <source>
        <dbReference type="ARBA" id="ARBA00023136"/>
    </source>
</evidence>
<evidence type="ECO:0000313" key="8">
    <source>
        <dbReference type="Proteomes" id="UP000823641"/>
    </source>
</evidence>
<keyword evidence="5 6" id="KW-0472">Membrane</keyword>
<dbReference type="InterPro" id="IPR002797">
    <property type="entry name" value="Polysacc_synth"/>
</dbReference>
<dbReference type="GO" id="GO:0005886">
    <property type="term" value="C:plasma membrane"/>
    <property type="evidence" value="ECO:0007669"/>
    <property type="project" value="UniProtKB-SubCell"/>
</dbReference>
<name>A0A9D9HUV0_9BACT</name>